<dbReference type="AlphaFoldDB" id="A0A0K2G848"/>
<dbReference type="PANTHER" id="PTHR34599">
    <property type="entry name" value="PEROXIDASE-RELATED"/>
    <property type="match status" value="1"/>
</dbReference>
<evidence type="ECO:0000259" key="2">
    <source>
        <dbReference type="Pfam" id="PF21167"/>
    </source>
</evidence>
<dbReference type="Gene3D" id="1.10.606.20">
    <property type="match status" value="1"/>
</dbReference>
<dbReference type="InterPro" id="IPR052559">
    <property type="entry name" value="V-haloperoxidase"/>
</dbReference>
<proteinExistence type="predicted"/>
<evidence type="ECO:0008006" key="6">
    <source>
        <dbReference type="Google" id="ProtNLM"/>
    </source>
</evidence>
<gene>
    <name evidence="4" type="ORF">NITMOv2_0593</name>
</gene>
<dbReference type="InterPro" id="IPR036938">
    <property type="entry name" value="PAP2/HPO_sf"/>
</dbReference>
<dbReference type="PANTHER" id="PTHR34599:SF2">
    <property type="entry name" value="TRAF-TYPE DOMAIN-CONTAINING PROTEIN"/>
    <property type="match status" value="1"/>
</dbReference>
<dbReference type="RefSeq" id="WP_053378433.1">
    <property type="nucleotide sequence ID" value="NZ_CP011801.1"/>
</dbReference>
<evidence type="ECO:0000256" key="1">
    <source>
        <dbReference type="SAM" id="MobiDB-lite"/>
    </source>
</evidence>
<dbReference type="KEGG" id="nmv:NITMOv2_0593"/>
<keyword evidence="5" id="KW-1185">Reference proteome</keyword>
<reference evidence="4 5" key="1">
    <citation type="journal article" date="2015" name="Proc. Natl. Acad. Sci. U.S.A.">
        <title>Expanded metabolic versatility of ubiquitous nitrite-oxidizing bacteria from the genus Nitrospira.</title>
        <authorList>
            <person name="Koch H."/>
            <person name="Lucker S."/>
            <person name="Albertsen M."/>
            <person name="Kitzinger K."/>
            <person name="Herbold C."/>
            <person name="Spieck E."/>
            <person name="Nielsen P.H."/>
            <person name="Wagner M."/>
            <person name="Daims H."/>
        </authorList>
    </citation>
    <scope>NUCLEOTIDE SEQUENCE [LARGE SCALE GENOMIC DNA]</scope>
    <source>
        <strain evidence="4 5">NSP M-1</strain>
    </source>
</reference>
<feature type="compositionally biased region" description="Basic and acidic residues" evidence="1">
    <location>
        <begin position="407"/>
        <end position="419"/>
    </location>
</feature>
<evidence type="ECO:0000259" key="3">
    <source>
        <dbReference type="Pfam" id="PF22778"/>
    </source>
</evidence>
<dbReference type="Pfam" id="PF21167">
    <property type="entry name" value="DUF6851"/>
    <property type="match status" value="1"/>
</dbReference>
<accession>A0A0K2G848</accession>
<protein>
    <recommendedName>
        <fullName evidence="6">Phosphatidic acid phosphatase type 2/haloperoxidase domain-containing protein</fullName>
    </recommendedName>
</protein>
<dbReference type="CDD" id="cd03398">
    <property type="entry name" value="PAP2_haloperoxidase"/>
    <property type="match status" value="1"/>
</dbReference>
<feature type="domain" description="Vanadium-dependent haloperoxidase NapH1-like second helical-bundle" evidence="3">
    <location>
        <begin position="215"/>
        <end position="365"/>
    </location>
</feature>
<organism evidence="4 5">
    <name type="scientific">Nitrospira moscoviensis</name>
    <dbReference type="NCBI Taxonomy" id="42253"/>
    <lineage>
        <taxon>Bacteria</taxon>
        <taxon>Pseudomonadati</taxon>
        <taxon>Nitrospirota</taxon>
        <taxon>Nitrospiria</taxon>
        <taxon>Nitrospirales</taxon>
        <taxon>Nitrospiraceae</taxon>
        <taxon>Nitrospira</taxon>
    </lineage>
</organism>
<dbReference type="SUPFAM" id="SSF48317">
    <property type="entry name" value="Acid phosphatase/Vanadium-dependent haloperoxidase"/>
    <property type="match status" value="1"/>
</dbReference>
<dbReference type="PATRIC" id="fig|42253.5.peg.587"/>
<dbReference type="Proteomes" id="UP000069205">
    <property type="component" value="Chromosome"/>
</dbReference>
<sequence>MEERTVLNKEQAVSYAAYRVLLDLFPSQSAVFQARMAELGYDPFDTSQDPATPQGIGNRAARALLEYRHQDGSNQLGDLHPGPYSDYTGYVPVNVPDTIFDPNRWQPLRVPDGRGGFTMQAFLAPHWGLVLPFALSSGGQFRPRPPAIYPTDAQGYIRQTTESLGYSAELTDRHKAIAEYWADGPSSETPPGHWALFAQVISRRDGHGLDEDVVLFFALANAVQDAGIAVWDAKRHYDYVRPITAVHFLFHDRLIRAWKGPFQGTGLILGQDWRPYQPATFVTPPFPEYVSGHSAFSAAAATILRLYTKSPRFGHSATIPAGSSKIEPGAVPAADVVLRWKTFKETADEAGLSRRYGGIHFEDGDLRGRRLGRQVAKEVWRKVAGYVRRSGWEKPRVTDCDEDDAEDSRQSEGRIDFCR</sequence>
<evidence type="ECO:0000313" key="4">
    <source>
        <dbReference type="EMBL" id="ALA57029.1"/>
    </source>
</evidence>
<name>A0A0K2G848_NITMO</name>
<dbReference type="EMBL" id="CP011801">
    <property type="protein sequence ID" value="ALA57029.1"/>
    <property type="molecule type" value="Genomic_DNA"/>
</dbReference>
<feature type="domain" description="DUF6851" evidence="2">
    <location>
        <begin position="2"/>
        <end position="107"/>
    </location>
</feature>
<dbReference type="Pfam" id="PF22778">
    <property type="entry name" value="VCPO_2nd"/>
    <property type="match status" value="1"/>
</dbReference>
<feature type="region of interest" description="Disordered" evidence="1">
    <location>
        <begin position="396"/>
        <end position="419"/>
    </location>
</feature>
<dbReference type="InterPro" id="IPR049283">
    <property type="entry name" value="DUF6851"/>
</dbReference>
<dbReference type="InterPro" id="IPR055161">
    <property type="entry name" value="NapH1-like_2nd"/>
</dbReference>
<evidence type="ECO:0000313" key="5">
    <source>
        <dbReference type="Proteomes" id="UP000069205"/>
    </source>
</evidence>
<dbReference type="STRING" id="42253.NITMOv2_0593"/>